<feature type="transmembrane region" description="Helical" evidence="8">
    <location>
        <begin position="131"/>
        <end position="155"/>
    </location>
</feature>
<dbReference type="EMBL" id="BLPG01000001">
    <property type="protein sequence ID" value="GFJ94189.1"/>
    <property type="molecule type" value="Genomic_DNA"/>
</dbReference>
<evidence type="ECO:0000256" key="4">
    <source>
        <dbReference type="ARBA" id="ARBA00022741"/>
    </source>
</evidence>
<keyword evidence="2" id="KW-1003">Cell membrane</keyword>
<protein>
    <recommendedName>
        <fullName evidence="9">Pycsar effector protein domain-containing protein</fullName>
    </recommendedName>
</protein>
<evidence type="ECO:0000313" key="10">
    <source>
        <dbReference type="EMBL" id="GFJ94189.1"/>
    </source>
</evidence>
<sequence>MAGEFDLYEEFKFAREEVRTADQKAGHLLTAVGLLAAVGLATVTTAPDQGWPRWLLVAALVCAFSAMLLLLAALRPKTPRVIGPHRYFRYYASLKTDADRFLADMPTLVEDRRQATMILAAARLAAFKYRLIRVAVALIQLSVVIAVVSLALYAIRG</sequence>
<feature type="transmembrane region" description="Helical" evidence="8">
    <location>
        <begin position="54"/>
        <end position="74"/>
    </location>
</feature>
<organism evidence="10 11">
    <name type="scientific">Phytohabitans rumicis</name>
    <dbReference type="NCBI Taxonomy" id="1076125"/>
    <lineage>
        <taxon>Bacteria</taxon>
        <taxon>Bacillati</taxon>
        <taxon>Actinomycetota</taxon>
        <taxon>Actinomycetes</taxon>
        <taxon>Micromonosporales</taxon>
        <taxon>Micromonosporaceae</taxon>
    </lineage>
</organism>
<feature type="domain" description="Pycsar effector protein" evidence="9">
    <location>
        <begin position="7"/>
        <end position="153"/>
    </location>
</feature>
<feature type="transmembrane region" description="Helical" evidence="8">
    <location>
        <begin position="25"/>
        <end position="42"/>
    </location>
</feature>
<dbReference type="GO" id="GO:0051607">
    <property type="term" value="P:defense response to virus"/>
    <property type="evidence" value="ECO:0007669"/>
    <property type="project" value="UniProtKB-KW"/>
</dbReference>
<name>A0A6V8LHS7_9ACTN</name>
<evidence type="ECO:0000256" key="3">
    <source>
        <dbReference type="ARBA" id="ARBA00022692"/>
    </source>
</evidence>
<evidence type="ECO:0000259" key="9">
    <source>
        <dbReference type="Pfam" id="PF18967"/>
    </source>
</evidence>
<comment type="caution">
    <text evidence="10">The sequence shown here is derived from an EMBL/GenBank/DDBJ whole genome shotgun (WGS) entry which is preliminary data.</text>
</comment>
<evidence type="ECO:0000256" key="8">
    <source>
        <dbReference type="SAM" id="Phobius"/>
    </source>
</evidence>
<dbReference type="Pfam" id="PF18967">
    <property type="entry name" value="PycTM"/>
    <property type="match status" value="1"/>
</dbReference>
<dbReference type="InterPro" id="IPR043760">
    <property type="entry name" value="PycTM_dom"/>
</dbReference>
<dbReference type="GO" id="GO:0000166">
    <property type="term" value="F:nucleotide binding"/>
    <property type="evidence" value="ECO:0007669"/>
    <property type="project" value="UniProtKB-KW"/>
</dbReference>
<comment type="subcellular location">
    <subcellularLocation>
        <location evidence="1">Cell membrane</location>
    </subcellularLocation>
</comment>
<evidence type="ECO:0000256" key="1">
    <source>
        <dbReference type="ARBA" id="ARBA00004236"/>
    </source>
</evidence>
<evidence type="ECO:0000256" key="5">
    <source>
        <dbReference type="ARBA" id="ARBA00022989"/>
    </source>
</evidence>
<dbReference type="GO" id="GO:0005886">
    <property type="term" value="C:plasma membrane"/>
    <property type="evidence" value="ECO:0007669"/>
    <property type="project" value="UniProtKB-SubCell"/>
</dbReference>
<gene>
    <name evidence="10" type="ORF">Prum_078310</name>
</gene>
<dbReference type="Proteomes" id="UP000482960">
    <property type="component" value="Unassembled WGS sequence"/>
</dbReference>
<dbReference type="RefSeq" id="WP_173081150.1">
    <property type="nucleotide sequence ID" value="NZ_BAABJB010000038.1"/>
</dbReference>
<dbReference type="AlphaFoldDB" id="A0A6V8LHS7"/>
<evidence type="ECO:0000313" key="11">
    <source>
        <dbReference type="Proteomes" id="UP000482960"/>
    </source>
</evidence>
<reference evidence="10 11" key="1">
    <citation type="submission" date="2020-03" db="EMBL/GenBank/DDBJ databases">
        <title>Whole genome shotgun sequence of Phytohabitans rumicis NBRC 108638.</title>
        <authorList>
            <person name="Komaki H."/>
            <person name="Tamura T."/>
        </authorList>
    </citation>
    <scope>NUCLEOTIDE SEQUENCE [LARGE SCALE GENOMIC DNA]</scope>
    <source>
        <strain evidence="10 11">NBRC 108638</strain>
    </source>
</reference>
<reference evidence="10 11" key="2">
    <citation type="submission" date="2020-03" db="EMBL/GenBank/DDBJ databases">
        <authorList>
            <person name="Ichikawa N."/>
            <person name="Kimura A."/>
            <person name="Kitahashi Y."/>
            <person name="Uohara A."/>
        </authorList>
    </citation>
    <scope>NUCLEOTIDE SEQUENCE [LARGE SCALE GENOMIC DNA]</scope>
    <source>
        <strain evidence="10 11">NBRC 108638</strain>
    </source>
</reference>
<keyword evidence="7 8" id="KW-0472">Membrane</keyword>
<keyword evidence="3 8" id="KW-0812">Transmembrane</keyword>
<evidence type="ECO:0000256" key="6">
    <source>
        <dbReference type="ARBA" id="ARBA00023118"/>
    </source>
</evidence>
<evidence type="ECO:0000256" key="2">
    <source>
        <dbReference type="ARBA" id="ARBA00022475"/>
    </source>
</evidence>
<proteinExistence type="predicted"/>
<keyword evidence="5 8" id="KW-1133">Transmembrane helix</keyword>
<keyword evidence="4" id="KW-0547">Nucleotide-binding</keyword>
<evidence type="ECO:0000256" key="7">
    <source>
        <dbReference type="ARBA" id="ARBA00023136"/>
    </source>
</evidence>
<keyword evidence="11" id="KW-1185">Reference proteome</keyword>
<accession>A0A6V8LHS7</accession>
<keyword evidence="6" id="KW-0051">Antiviral defense</keyword>